<dbReference type="Pfam" id="PF07804">
    <property type="entry name" value="HipA_C"/>
    <property type="match status" value="1"/>
</dbReference>
<dbReference type="RefSeq" id="WP_284282217.1">
    <property type="nucleotide sequence ID" value="NZ_BSOJ01000030.1"/>
</dbReference>
<dbReference type="PANTHER" id="PTHR37419">
    <property type="entry name" value="SERINE/THREONINE-PROTEIN KINASE TOXIN HIPA"/>
    <property type="match status" value="1"/>
</dbReference>
<reference evidence="6" key="1">
    <citation type="journal article" date="2019" name="Int. J. Syst. Evol. Microbiol.">
        <title>The Global Catalogue of Microorganisms (GCM) 10K type strain sequencing project: providing services to taxonomists for standard genome sequencing and annotation.</title>
        <authorList>
            <consortium name="The Broad Institute Genomics Platform"/>
            <consortium name="The Broad Institute Genome Sequencing Center for Infectious Disease"/>
            <person name="Wu L."/>
            <person name="Ma J."/>
        </authorList>
    </citation>
    <scope>NUCLEOTIDE SEQUENCE [LARGE SCALE GENOMIC DNA]</scope>
    <source>
        <strain evidence="6">NBRC 105857</strain>
    </source>
</reference>
<keyword evidence="2" id="KW-0808">Transferase</keyword>
<comment type="caution">
    <text evidence="5">The sequence shown here is derived from an EMBL/GenBank/DDBJ whole genome shotgun (WGS) entry which is preliminary data.</text>
</comment>
<sequence length="413" mass="46419">MTSSKPVYIYLHHPYSGAWLTVGRYIWLPETQSGEFLYAPLYCEREDAISIDPINLPLIPGQLFTTTRYKGLHDALRDCTPDAWGKQLISRQHGLSMNSHDREFLMFAGNSDRWGALALGQSKRPAVAALQTPKLSQIDQLIDELHTIAEHQPSKHPQLRKKLFATPSLGGARPKATVQDGLRYWLAKPNQNTDTCNIARLEFFALALGEACGLSVPAIQLHGHGQQTDTLLIERFDRSGPQRHMVLSGASLLETEYPPVKTGETNRWSYPRLAEQMRRCGCPKEDTIQLFKRMIFNAIIGNDDDHPRNHAIVFRANEKRWRLSPLFDVVPNPDEAPKRLSMQLCAGHFEISRSNLLADAEKFGLAATLAEETLDNFTQSVGAKAHKHIYVLARIQANAMTARIRSQLALLAE</sequence>
<dbReference type="InterPro" id="IPR012893">
    <property type="entry name" value="HipA-like_C"/>
</dbReference>
<comment type="similarity">
    <text evidence="1">Belongs to the HipA Ser/Thr kinase family.</text>
</comment>
<evidence type="ECO:0000259" key="4">
    <source>
        <dbReference type="Pfam" id="PF07804"/>
    </source>
</evidence>
<organism evidence="5 6">
    <name type="scientific">Limnobacter litoralis</name>
    <dbReference type="NCBI Taxonomy" id="481366"/>
    <lineage>
        <taxon>Bacteria</taxon>
        <taxon>Pseudomonadati</taxon>
        <taxon>Pseudomonadota</taxon>
        <taxon>Betaproteobacteria</taxon>
        <taxon>Burkholderiales</taxon>
        <taxon>Burkholderiaceae</taxon>
        <taxon>Limnobacter</taxon>
    </lineage>
</organism>
<dbReference type="PANTHER" id="PTHR37419:SF8">
    <property type="entry name" value="TOXIN YJJJ"/>
    <property type="match status" value="1"/>
</dbReference>
<evidence type="ECO:0000256" key="1">
    <source>
        <dbReference type="ARBA" id="ARBA00010164"/>
    </source>
</evidence>
<feature type="domain" description="HipA-like C-terminal" evidence="4">
    <location>
        <begin position="168"/>
        <end position="381"/>
    </location>
</feature>
<gene>
    <name evidence="5" type="ORF">GCM10007875_25240</name>
</gene>
<dbReference type="EMBL" id="BSOJ01000030">
    <property type="protein sequence ID" value="GLR27433.1"/>
    <property type="molecule type" value="Genomic_DNA"/>
</dbReference>
<name>A0ABQ5YWY9_9BURK</name>
<keyword evidence="3" id="KW-0418">Kinase</keyword>
<dbReference type="InterPro" id="IPR052028">
    <property type="entry name" value="HipA_Ser/Thr_kinase"/>
</dbReference>
<keyword evidence="6" id="KW-1185">Reference proteome</keyword>
<proteinExistence type="inferred from homology"/>
<protein>
    <recommendedName>
        <fullName evidence="4">HipA-like C-terminal domain-containing protein</fullName>
    </recommendedName>
</protein>
<evidence type="ECO:0000313" key="6">
    <source>
        <dbReference type="Proteomes" id="UP001156664"/>
    </source>
</evidence>
<evidence type="ECO:0000256" key="3">
    <source>
        <dbReference type="ARBA" id="ARBA00022777"/>
    </source>
</evidence>
<evidence type="ECO:0000313" key="5">
    <source>
        <dbReference type="EMBL" id="GLR27433.1"/>
    </source>
</evidence>
<dbReference type="Gene3D" id="1.10.1070.20">
    <property type="match status" value="1"/>
</dbReference>
<evidence type="ECO:0000256" key="2">
    <source>
        <dbReference type="ARBA" id="ARBA00022679"/>
    </source>
</evidence>
<dbReference type="Proteomes" id="UP001156664">
    <property type="component" value="Unassembled WGS sequence"/>
</dbReference>
<accession>A0ABQ5YWY9</accession>